<dbReference type="GO" id="GO:0004674">
    <property type="term" value="F:protein serine/threonine kinase activity"/>
    <property type="evidence" value="ECO:0007669"/>
    <property type="project" value="UniProtKB-KW"/>
</dbReference>
<keyword evidence="7" id="KW-1185">Reference proteome</keyword>
<evidence type="ECO:0000256" key="4">
    <source>
        <dbReference type="SAM" id="MobiDB-lite"/>
    </source>
</evidence>
<feature type="compositionally biased region" description="Polar residues" evidence="4">
    <location>
        <begin position="156"/>
        <end position="167"/>
    </location>
</feature>
<reference evidence="6 7" key="1">
    <citation type="submission" date="2018-02" db="EMBL/GenBank/DDBJ databases">
        <title>Draft genome of wild Prunus yedoensis var. nudiflora.</title>
        <authorList>
            <person name="Baek S."/>
            <person name="Kim J.-H."/>
            <person name="Choi K."/>
            <person name="Kim G.-B."/>
            <person name="Cho A."/>
            <person name="Jang H."/>
            <person name="Shin C.-H."/>
            <person name="Yu H.-J."/>
            <person name="Mun J.-H."/>
        </authorList>
    </citation>
    <scope>NUCLEOTIDE SEQUENCE [LARGE SCALE GENOMIC DNA]</scope>
    <source>
        <strain evidence="7">cv. Jeju island</strain>
        <tissue evidence="6">Leaf</tissue>
    </source>
</reference>
<dbReference type="EMBL" id="PJQY01001917">
    <property type="protein sequence ID" value="PQP98232.1"/>
    <property type="molecule type" value="Genomic_DNA"/>
</dbReference>
<gene>
    <name evidence="6" type="ORF">Pyn_38128</name>
</gene>
<dbReference type="Gene3D" id="1.10.510.10">
    <property type="entry name" value="Transferase(Phosphotransferase) domain 1"/>
    <property type="match status" value="1"/>
</dbReference>
<protein>
    <recommendedName>
        <fullName evidence="5">Protein kinase domain-containing protein</fullName>
    </recommendedName>
</protein>
<proteinExistence type="predicted"/>
<keyword evidence="1" id="KW-0418">Kinase</keyword>
<dbReference type="InterPro" id="IPR000719">
    <property type="entry name" value="Prot_kinase_dom"/>
</dbReference>
<evidence type="ECO:0000256" key="3">
    <source>
        <dbReference type="ARBA" id="ARBA00022840"/>
    </source>
</evidence>
<dbReference type="AlphaFoldDB" id="A0A314XVV6"/>
<dbReference type="FunFam" id="3.30.200.20:FF:000604">
    <property type="entry name" value="Proline-rich receptor-like protein kinase PERK8"/>
    <property type="match status" value="1"/>
</dbReference>
<keyword evidence="1" id="KW-0808">Transferase</keyword>
<dbReference type="InterPro" id="IPR001245">
    <property type="entry name" value="Ser-Thr/Tyr_kinase_cat_dom"/>
</dbReference>
<accession>A0A314XVV6</accession>
<comment type="caution">
    <text evidence="6">The sequence shown here is derived from an EMBL/GenBank/DDBJ whole genome shotgun (WGS) entry which is preliminary data.</text>
</comment>
<feature type="region of interest" description="Disordered" evidence="4">
    <location>
        <begin position="539"/>
        <end position="560"/>
    </location>
</feature>
<evidence type="ECO:0000313" key="7">
    <source>
        <dbReference type="Proteomes" id="UP000250321"/>
    </source>
</evidence>
<dbReference type="SUPFAM" id="SSF56112">
    <property type="entry name" value="Protein kinase-like (PK-like)"/>
    <property type="match status" value="1"/>
</dbReference>
<organism evidence="6 7">
    <name type="scientific">Prunus yedoensis var. nudiflora</name>
    <dbReference type="NCBI Taxonomy" id="2094558"/>
    <lineage>
        <taxon>Eukaryota</taxon>
        <taxon>Viridiplantae</taxon>
        <taxon>Streptophyta</taxon>
        <taxon>Embryophyta</taxon>
        <taxon>Tracheophyta</taxon>
        <taxon>Spermatophyta</taxon>
        <taxon>Magnoliopsida</taxon>
        <taxon>eudicotyledons</taxon>
        <taxon>Gunneridae</taxon>
        <taxon>Pentapetalae</taxon>
        <taxon>rosids</taxon>
        <taxon>fabids</taxon>
        <taxon>Rosales</taxon>
        <taxon>Rosaceae</taxon>
        <taxon>Amygdaloideae</taxon>
        <taxon>Amygdaleae</taxon>
        <taxon>Prunus</taxon>
    </lineage>
</organism>
<feature type="region of interest" description="Disordered" evidence="4">
    <location>
        <begin position="215"/>
        <end position="238"/>
    </location>
</feature>
<feature type="region of interest" description="Disordered" evidence="4">
    <location>
        <begin position="108"/>
        <end position="194"/>
    </location>
</feature>
<feature type="compositionally biased region" description="Polar residues" evidence="4">
    <location>
        <begin position="539"/>
        <end position="553"/>
    </location>
</feature>
<dbReference type="Pfam" id="PF00069">
    <property type="entry name" value="Pkinase"/>
    <property type="match status" value="1"/>
</dbReference>
<dbReference type="Gene3D" id="3.30.200.20">
    <property type="entry name" value="Phosphorylase Kinase, domain 1"/>
    <property type="match status" value="1"/>
</dbReference>
<feature type="domain" description="Protein kinase" evidence="5">
    <location>
        <begin position="308"/>
        <end position="525"/>
    </location>
</feature>
<dbReference type="Pfam" id="PF07714">
    <property type="entry name" value="PK_Tyr_Ser-Thr"/>
    <property type="match status" value="1"/>
</dbReference>
<keyword evidence="2" id="KW-0547">Nucleotide-binding</keyword>
<dbReference type="InterPro" id="IPR011009">
    <property type="entry name" value="Kinase-like_dom_sf"/>
</dbReference>
<dbReference type="PROSITE" id="PS50011">
    <property type="entry name" value="PROTEIN_KINASE_DOM"/>
    <property type="match status" value="1"/>
</dbReference>
<evidence type="ECO:0000313" key="6">
    <source>
        <dbReference type="EMBL" id="PQP98232.1"/>
    </source>
</evidence>
<evidence type="ECO:0000256" key="1">
    <source>
        <dbReference type="ARBA" id="ARBA00022527"/>
    </source>
</evidence>
<feature type="compositionally biased region" description="Low complexity" evidence="4">
    <location>
        <begin position="576"/>
        <end position="592"/>
    </location>
</feature>
<feature type="region of interest" description="Disordered" evidence="4">
    <location>
        <begin position="575"/>
        <end position="601"/>
    </location>
</feature>
<dbReference type="PANTHER" id="PTHR47989:SF8">
    <property type="entry name" value="INACTIVE PROTEIN KINASE SELMODRAFT_444075-LIKE"/>
    <property type="match status" value="1"/>
</dbReference>
<dbReference type="PANTHER" id="PTHR47989">
    <property type="entry name" value="OS01G0750732 PROTEIN"/>
    <property type="match status" value="1"/>
</dbReference>
<feature type="compositionally biased region" description="Basic residues" evidence="4">
    <location>
        <begin position="127"/>
        <end position="138"/>
    </location>
</feature>
<evidence type="ECO:0000256" key="2">
    <source>
        <dbReference type="ARBA" id="ARBA00022741"/>
    </source>
</evidence>
<keyword evidence="3" id="KW-0067">ATP-binding</keyword>
<evidence type="ECO:0000259" key="5">
    <source>
        <dbReference type="PROSITE" id="PS50011"/>
    </source>
</evidence>
<dbReference type="GO" id="GO:0005524">
    <property type="term" value="F:ATP binding"/>
    <property type="evidence" value="ECO:0007669"/>
    <property type="project" value="UniProtKB-KW"/>
</dbReference>
<sequence>MAAEVQKVVVIQDASKDIVSSSAIEWVLQGLLLKPGDELTLLAVLHQVEFNMEVIAGPSPKMVAVEAAIRLGASWVILDRQMKKDKQFFMEKLSCGISRMKRNNYVEKLRGPKPFGRSKQVTERRSKSVTKKRSKDHHVKYDEMIPGSPDEELSPARSSSLRMTSSGKEQDGDGSGHPWPNHRKSTSSSEPLLTTRMSSVGNTETLTSCLPCHYQEEESTTNTERGKAGEHSPFPIAESQARVQKETDNAGSPDEYKQHSYKDDWIGECQTDEEFKNSICTVCKNKRPTIGWKRDFTYAELLAATDGFSVRNFLSEGGFGSVYKGDLNGLKIAVKQHKNASSQGEKEFESEVHVLSKARHENLVMLLGSCSEGNQRLLVYEYVCYGSLDKHLLRDFGLARSQHEDSDRTSDTTRVVGTLGYLAPEYAENGKVSRKTDVYAFGVILLQLITGMRPTDKKLGGKSLVGWARPLLKERNYPDLIDPKNVDCHDVHQLYWMVRVAEKCLSRDPHKRLTMDTVVNALNYLNDANPVCSIGDFSPAQSESAGSMPGSSESHGDHGDYINIEVTPTLAYMHHQSTSSETSSFSTVSEQSPLGSSASTE</sequence>
<name>A0A314XVV6_PRUYE</name>
<dbReference type="Proteomes" id="UP000250321">
    <property type="component" value="Unassembled WGS sequence"/>
</dbReference>
<dbReference type="OrthoDB" id="4062651at2759"/>
<keyword evidence="1" id="KW-0723">Serine/threonine-protein kinase</keyword>